<evidence type="ECO:0000256" key="4">
    <source>
        <dbReference type="ARBA" id="ARBA00023157"/>
    </source>
</evidence>
<protein>
    <recommendedName>
        <fullName evidence="6">Thioredoxin</fullName>
    </recommendedName>
</protein>
<dbReference type="InterPro" id="IPR005746">
    <property type="entry name" value="Thioredoxin"/>
</dbReference>
<evidence type="ECO:0000313" key="10">
    <source>
        <dbReference type="Proteomes" id="UP000309061"/>
    </source>
</evidence>
<dbReference type="Proteomes" id="UP000309061">
    <property type="component" value="Chromosome"/>
</dbReference>
<dbReference type="FunFam" id="3.40.30.10:FF:000001">
    <property type="entry name" value="Thioredoxin"/>
    <property type="match status" value="1"/>
</dbReference>
<keyword evidence="2" id="KW-0813">Transport</keyword>
<keyword evidence="10" id="KW-1185">Reference proteome</keyword>
<keyword evidence="5" id="KW-0676">Redox-active center</keyword>
<dbReference type="Pfam" id="PF14561">
    <property type="entry name" value="TPR_20"/>
    <property type="match status" value="1"/>
</dbReference>
<dbReference type="SUPFAM" id="SSF52833">
    <property type="entry name" value="Thioredoxin-like"/>
    <property type="match status" value="1"/>
</dbReference>
<dbReference type="PROSITE" id="PS51352">
    <property type="entry name" value="THIOREDOXIN_2"/>
    <property type="match status" value="1"/>
</dbReference>
<reference evidence="9 10" key="1">
    <citation type="submission" date="2019-11" db="EMBL/GenBank/DDBJ databases">
        <title>The genome sequence of Methylocystis heyeri.</title>
        <authorList>
            <person name="Oshkin I.Y."/>
            <person name="Miroshnikov K."/>
            <person name="Dedysh S.N."/>
        </authorList>
    </citation>
    <scope>NUCLEOTIDE SEQUENCE [LARGE SCALE GENOMIC DNA]</scope>
    <source>
        <strain evidence="9 10">H2</strain>
    </source>
</reference>
<feature type="region of interest" description="Disordered" evidence="7">
    <location>
        <begin position="1"/>
        <end position="20"/>
    </location>
</feature>
<dbReference type="CDD" id="cd02947">
    <property type="entry name" value="TRX_family"/>
    <property type="match status" value="1"/>
</dbReference>
<dbReference type="PANTHER" id="PTHR45663:SF11">
    <property type="entry name" value="GEO12009P1"/>
    <property type="match status" value="1"/>
</dbReference>
<dbReference type="PROSITE" id="PS00194">
    <property type="entry name" value="THIOREDOXIN_1"/>
    <property type="match status" value="1"/>
</dbReference>
<proteinExistence type="inferred from homology"/>
<dbReference type="GO" id="GO:0045454">
    <property type="term" value="P:cell redox homeostasis"/>
    <property type="evidence" value="ECO:0007669"/>
    <property type="project" value="TreeGrafter"/>
</dbReference>
<dbReference type="Pfam" id="PF14559">
    <property type="entry name" value="TPR_19"/>
    <property type="match status" value="1"/>
</dbReference>
<dbReference type="Gene3D" id="3.40.30.10">
    <property type="entry name" value="Glutaredoxin"/>
    <property type="match status" value="1"/>
</dbReference>
<accession>A0A6B8KD86</accession>
<keyword evidence="4" id="KW-1015">Disulfide bond</keyword>
<evidence type="ECO:0000256" key="3">
    <source>
        <dbReference type="ARBA" id="ARBA00022982"/>
    </source>
</evidence>
<keyword evidence="3" id="KW-0249">Electron transport</keyword>
<evidence type="ECO:0000256" key="6">
    <source>
        <dbReference type="NCBIfam" id="TIGR01068"/>
    </source>
</evidence>
<dbReference type="KEGG" id="mhey:H2LOC_011085"/>
<dbReference type="Pfam" id="PF00085">
    <property type="entry name" value="Thioredoxin"/>
    <property type="match status" value="1"/>
</dbReference>
<dbReference type="EMBL" id="CP046052">
    <property type="protein sequence ID" value="QGM46196.1"/>
    <property type="molecule type" value="Genomic_DNA"/>
</dbReference>
<dbReference type="NCBIfam" id="TIGR01068">
    <property type="entry name" value="thioredoxin"/>
    <property type="match status" value="1"/>
</dbReference>
<dbReference type="InterPro" id="IPR017937">
    <property type="entry name" value="Thioredoxin_CS"/>
</dbReference>
<evidence type="ECO:0000256" key="7">
    <source>
        <dbReference type="SAM" id="MobiDB-lite"/>
    </source>
</evidence>
<dbReference type="GO" id="GO:0005829">
    <property type="term" value="C:cytosol"/>
    <property type="evidence" value="ECO:0007669"/>
    <property type="project" value="TreeGrafter"/>
</dbReference>
<evidence type="ECO:0000259" key="8">
    <source>
        <dbReference type="PROSITE" id="PS51352"/>
    </source>
</evidence>
<feature type="domain" description="Thioredoxin" evidence="8">
    <location>
        <begin position="11"/>
        <end position="125"/>
    </location>
</feature>
<evidence type="ECO:0000313" key="9">
    <source>
        <dbReference type="EMBL" id="QGM46196.1"/>
    </source>
</evidence>
<evidence type="ECO:0000256" key="1">
    <source>
        <dbReference type="ARBA" id="ARBA00008987"/>
    </source>
</evidence>
<dbReference type="PANTHER" id="PTHR45663">
    <property type="entry name" value="GEO12009P1"/>
    <property type="match status" value="1"/>
</dbReference>
<organism evidence="9 10">
    <name type="scientific">Methylocystis heyeri</name>
    <dbReference type="NCBI Taxonomy" id="391905"/>
    <lineage>
        <taxon>Bacteria</taxon>
        <taxon>Pseudomonadati</taxon>
        <taxon>Pseudomonadota</taxon>
        <taxon>Alphaproteobacteria</taxon>
        <taxon>Hyphomicrobiales</taxon>
        <taxon>Methylocystaceae</taxon>
        <taxon>Methylocystis</taxon>
    </lineage>
</organism>
<dbReference type="GO" id="GO:0015035">
    <property type="term" value="F:protein-disulfide reductase activity"/>
    <property type="evidence" value="ECO:0007669"/>
    <property type="project" value="UniProtKB-UniRule"/>
</dbReference>
<dbReference type="InterPro" id="IPR036249">
    <property type="entry name" value="Thioredoxin-like_sf"/>
</dbReference>
<name>A0A6B8KD86_9HYPH</name>
<dbReference type="SUPFAM" id="SSF48452">
    <property type="entry name" value="TPR-like"/>
    <property type="match status" value="1"/>
</dbReference>
<dbReference type="InterPro" id="IPR011990">
    <property type="entry name" value="TPR-like_helical_dom_sf"/>
</dbReference>
<gene>
    <name evidence="9" type="primary">trxA</name>
    <name evidence="9" type="ORF">H2LOC_011085</name>
</gene>
<evidence type="ECO:0000256" key="2">
    <source>
        <dbReference type="ARBA" id="ARBA00022448"/>
    </source>
</evidence>
<dbReference type="PRINTS" id="PR00421">
    <property type="entry name" value="THIOREDOXIN"/>
</dbReference>
<dbReference type="RefSeq" id="WP_136496450.1">
    <property type="nucleotide sequence ID" value="NZ_CP046052.1"/>
</dbReference>
<dbReference type="AlphaFoldDB" id="A0A6B8KD86"/>
<evidence type="ECO:0000256" key="5">
    <source>
        <dbReference type="ARBA" id="ARBA00023284"/>
    </source>
</evidence>
<dbReference type="OrthoDB" id="9790390at2"/>
<dbReference type="InterPro" id="IPR013766">
    <property type="entry name" value="Thioredoxin_domain"/>
</dbReference>
<dbReference type="Gene3D" id="1.25.40.10">
    <property type="entry name" value="Tetratricopeptide repeat domain"/>
    <property type="match status" value="2"/>
</dbReference>
<sequence>MASNDFAFTPAQPGADEAPIETTTARFRQDVLEASIRRVVLVDFWAPWCGPCRQLAPVLERLVKATKGKVRLVKMNIDEEPEIAGQLGVKSIPAVVAFQRGRPSDGFVGALPESQLKGFLERLVGPIEADADAFAAIENMLASGEFDEAEAALAELIAAEPPQPKAWAELLRLYIALERLEDAQGLLAAAPEALRRDPLILAAAAALENAIQASALDEVDALHRRVAENQSDPQARFDLALALNAKGLREEAAAQLLEIIQRDRNWNDDGARKQLVQFFEAWGPLDKTTASARRKLSAVLFA</sequence>
<dbReference type="GO" id="GO:0006950">
    <property type="term" value="P:response to stress"/>
    <property type="evidence" value="ECO:0007669"/>
    <property type="project" value="UniProtKB-ARBA"/>
</dbReference>
<comment type="similarity">
    <text evidence="1">Belongs to the thioredoxin family.</text>
</comment>